<evidence type="ECO:0000313" key="3">
    <source>
        <dbReference type="EMBL" id="AEF81989.1"/>
    </source>
</evidence>
<proteinExistence type="predicted"/>
<dbReference type="STRING" id="545695.TREAZ_2176"/>
<accession>F5Y8T0</accession>
<reference evidence="3 4" key="2">
    <citation type="journal article" date="2011" name="ISME J.">
        <title>RNA-seq reveals cooperative metabolic interactions between two termite-gut spirochete species in co-culture.</title>
        <authorList>
            <person name="Rosenthal A.Z."/>
            <person name="Matson E.G."/>
            <person name="Eldar A."/>
            <person name="Leadbetter J.R."/>
        </authorList>
    </citation>
    <scope>NUCLEOTIDE SEQUENCE [LARGE SCALE GENOMIC DNA]</scope>
    <source>
        <strain evidence="4">ATCC BAA-888 / DSM 13862 / ZAS-9</strain>
    </source>
</reference>
<evidence type="ECO:0000256" key="1">
    <source>
        <dbReference type="SAM" id="SignalP"/>
    </source>
</evidence>
<dbReference type="PROSITE" id="PS51781">
    <property type="entry name" value="SH3B"/>
    <property type="match status" value="1"/>
</dbReference>
<protein>
    <recommendedName>
        <fullName evidence="2">SH3b domain-containing protein</fullName>
    </recommendedName>
</protein>
<keyword evidence="4" id="KW-1185">Reference proteome</keyword>
<name>F5Y8T0_LEAAZ</name>
<feature type="chain" id="PRO_5003331547" description="SH3b domain-containing protein" evidence="1">
    <location>
        <begin position="17"/>
        <end position="147"/>
    </location>
</feature>
<keyword evidence="1" id="KW-0732">Signal</keyword>
<feature type="signal peptide" evidence="1">
    <location>
        <begin position="1"/>
        <end position="16"/>
    </location>
</feature>
<reference evidence="4" key="1">
    <citation type="submission" date="2009-12" db="EMBL/GenBank/DDBJ databases">
        <title>Complete sequence of Treponema azotonutricium strain ZAS-9.</title>
        <authorList>
            <person name="Tetu S.G."/>
            <person name="Matson E."/>
            <person name="Ren Q."/>
            <person name="Seshadri R."/>
            <person name="Elbourne L."/>
            <person name="Hassan K.A."/>
            <person name="Durkin A."/>
            <person name="Radune D."/>
            <person name="Mohamoud Y."/>
            <person name="Shay R."/>
            <person name="Jin S."/>
            <person name="Zhang X."/>
            <person name="Lucey K."/>
            <person name="Ballor N.R."/>
            <person name="Ottesen E."/>
            <person name="Rosenthal R."/>
            <person name="Allen A."/>
            <person name="Leadbetter J.R."/>
            <person name="Paulsen I.T."/>
        </authorList>
    </citation>
    <scope>NUCLEOTIDE SEQUENCE [LARGE SCALE GENOMIC DNA]</scope>
    <source>
        <strain evidence="4">ATCC BAA-888 / DSM 13862 / ZAS-9</strain>
    </source>
</reference>
<evidence type="ECO:0000259" key="2">
    <source>
        <dbReference type="PROSITE" id="PS51781"/>
    </source>
</evidence>
<dbReference type="KEGG" id="taz:TREAZ_2176"/>
<dbReference type="AlphaFoldDB" id="F5Y8T0"/>
<feature type="domain" description="SH3b" evidence="2">
    <location>
        <begin position="19"/>
        <end position="82"/>
    </location>
</feature>
<dbReference type="SMART" id="SM00287">
    <property type="entry name" value="SH3b"/>
    <property type="match status" value="1"/>
</dbReference>
<dbReference type="Pfam" id="PF08239">
    <property type="entry name" value="SH3_3"/>
    <property type="match status" value="1"/>
</dbReference>
<dbReference type="EMBL" id="CP001841">
    <property type="protein sequence ID" value="AEF81989.1"/>
    <property type="molecule type" value="Genomic_DNA"/>
</dbReference>
<dbReference type="Proteomes" id="UP000009222">
    <property type="component" value="Chromosome"/>
</dbReference>
<dbReference type="HOGENOM" id="CLU_137994_0_0_12"/>
<sequence length="147" mass="15600">MIFLALFLLALGSATAQTGNTLYVAVKTAEVKSSPSIFSDLLASLPLGDAVTFLRAGNKWVEVTTAAGVRGWVLEGALSARRVVSSNRSIDSGEVAMAGKGFTSEVEKLFKQQGKADYSQVDAMEARSVPLAELQTFLKEGRLLTGE</sequence>
<gene>
    <name evidence="3" type="ordered locus">TREAZ_2176</name>
</gene>
<dbReference type="eggNOG" id="COG3103">
    <property type="taxonomic scope" value="Bacteria"/>
</dbReference>
<dbReference type="InterPro" id="IPR003646">
    <property type="entry name" value="SH3-like_bac-type"/>
</dbReference>
<evidence type="ECO:0000313" key="4">
    <source>
        <dbReference type="Proteomes" id="UP000009222"/>
    </source>
</evidence>
<dbReference type="InParanoid" id="F5Y8T0"/>
<organism evidence="3 4">
    <name type="scientific">Leadbettera azotonutricia (strain ATCC BAA-888 / DSM 13862 / ZAS-9)</name>
    <name type="common">Treponema azotonutricium</name>
    <dbReference type="NCBI Taxonomy" id="545695"/>
    <lineage>
        <taxon>Bacteria</taxon>
        <taxon>Pseudomonadati</taxon>
        <taxon>Spirochaetota</taxon>
        <taxon>Spirochaetia</taxon>
        <taxon>Spirochaetales</taxon>
        <taxon>Breznakiellaceae</taxon>
        <taxon>Leadbettera</taxon>
    </lineage>
</organism>
<dbReference type="Gene3D" id="2.30.30.40">
    <property type="entry name" value="SH3 Domains"/>
    <property type="match status" value="1"/>
</dbReference>